<name>A0ACD0WKR5_CLALS</name>
<evidence type="ECO:0000313" key="2">
    <source>
        <dbReference type="Proteomes" id="UP000326582"/>
    </source>
</evidence>
<accession>A0ACD0WKR5</accession>
<proteinExistence type="predicted"/>
<dbReference type="Proteomes" id="UP000326582">
    <property type="component" value="Chromosome 3"/>
</dbReference>
<sequence>MAKASKATKKFQNKHLKHTLEHRREIQKHNKKIAQRKKTPSKVDKDAEPKESKSTKPIFQDMSVEEFFEGGFEVPKPKKGAVVNENSEDEEMESSSDEEESSVEESASSKSSQEDSEEEASDDEATMKQNLKQLEEKDPEFYKYLQKNDKNLLDFEGVNPMDAMSDDEDEEDEEDGEEQTEKREDEEKADDKKYEITRAMVAKWNKQLKTPTIKLVQNVISAFKAAVYINSADENNTRFVINDPSVFSELMFVCLKRVPEAVKILAPYKVNSKGIRIVDSKNPNTTRVGSLMKSQGGAFITLLNDITNTETAALVLTSLQEVLPFYISQRKIIKQILNAVVECWATTTDVETQVATYAFLNNAAREFPKSTLDIILKSTYSSFLRNCRKTNVHTMDLINFSKNSAVELFGIDEQLSYQVGFEYIRQLAIHLRNTITNTTNSSEAQKDAYKAIYNWQFCHSLDFWSRVLSHFCNPELELVSHKNQESPLRSLIYPLVQVTLGTIRLIPTAQFFPLRFYLIRSLIRLSQGTGVYIPIYPLISEILSSTAFSKPGKPTKLQALDFDFIIKASQQYLGTKVYQDGLFEQFLELTSEFFVLYCKNIAFPELVTPAILSLRRFIKKSKNLKFNKQLQQLIDKLNANATFITTRRANVEYGPSNKAEVQLFLKDEAWDSTPLGQYVVVHRKVREERMRLLKEAILEEENAKNNANDGMDLEDAIESGDESEEGSDDEVDGDDDDEE</sequence>
<dbReference type="EMBL" id="CP038486">
    <property type="protein sequence ID" value="QFZ27835.1"/>
    <property type="molecule type" value="Genomic_DNA"/>
</dbReference>
<evidence type="ECO:0000313" key="1">
    <source>
        <dbReference type="EMBL" id="QFZ27835.1"/>
    </source>
</evidence>
<reference evidence="2" key="1">
    <citation type="journal article" date="2019" name="MBio">
        <title>Comparative genomics for the elucidation of multidrug resistance (MDR) in Candida lusitaniae.</title>
        <authorList>
            <person name="Kannan A."/>
            <person name="Asner S.A."/>
            <person name="Trachsel E."/>
            <person name="Kelly S."/>
            <person name="Parker J."/>
            <person name="Sanglard D."/>
        </authorList>
    </citation>
    <scope>NUCLEOTIDE SEQUENCE [LARGE SCALE GENOMIC DNA]</scope>
    <source>
        <strain evidence="2">P1</strain>
    </source>
</reference>
<gene>
    <name evidence="1" type="ORF">EJF14_30823</name>
</gene>
<keyword evidence="2" id="KW-1185">Reference proteome</keyword>
<organism evidence="1 2">
    <name type="scientific">Clavispora lusitaniae</name>
    <name type="common">Candida lusitaniae</name>
    <dbReference type="NCBI Taxonomy" id="36911"/>
    <lineage>
        <taxon>Eukaryota</taxon>
        <taxon>Fungi</taxon>
        <taxon>Dikarya</taxon>
        <taxon>Ascomycota</taxon>
        <taxon>Saccharomycotina</taxon>
        <taxon>Pichiomycetes</taxon>
        <taxon>Metschnikowiaceae</taxon>
        <taxon>Clavispora</taxon>
    </lineage>
</organism>
<protein>
    <submittedName>
        <fullName evidence="1">Nucleolar complex</fullName>
    </submittedName>
</protein>